<evidence type="ECO:0000313" key="7">
    <source>
        <dbReference type="RefSeq" id="XP_014488834.1"/>
    </source>
</evidence>
<keyword evidence="5" id="KW-1185">Reference proteome</keyword>
<gene>
    <name evidence="6 7 8" type="primary">LOC106752006</name>
</gene>
<dbReference type="GeneID" id="106752006"/>
<dbReference type="PANTHER" id="PTHR20990:SF1">
    <property type="entry name" value="PEROXISOMAL MEMBRANE PROTEIN 11C"/>
    <property type="match status" value="1"/>
</dbReference>
<feature type="transmembrane region" description="Helical" evidence="4">
    <location>
        <begin position="179"/>
        <end position="202"/>
    </location>
</feature>
<dbReference type="AlphaFoldDB" id="A0A6P3YGB8"/>
<dbReference type="InterPro" id="IPR026510">
    <property type="entry name" value="PEX11C_met"/>
</dbReference>
<organism evidence="5 6">
    <name type="scientific">Dinoponera quadriceps</name>
    <name type="common">South American ant</name>
    <dbReference type="NCBI Taxonomy" id="609295"/>
    <lineage>
        <taxon>Eukaryota</taxon>
        <taxon>Metazoa</taxon>
        <taxon>Ecdysozoa</taxon>
        <taxon>Arthropoda</taxon>
        <taxon>Hexapoda</taxon>
        <taxon>Insecta</taxon>
        <taxon>Pterygota</taxon>
        <taxon>Neoptera</taxon>
        <taxon>Endopterygota</taxon>
        <taxon>Hymenoptera</taxon>
        <taxon>Apocrita</taxon>
        <taxon>Aculeata</taxon>
        <taxon>Formicoidea</taxon>
        <taxon>Formicidae</taxon>
        <taxon>Ponerinae</taxon>
        <taxon>Ponerini</taxon>
        <taxon>Dinoponera</taxon>
    </lineage>
</organism>
<dbReference type="RefSeq" id="XP_014488832.1">
    <property type="nucleotide sequence ID" value="XM_014633346.1"/>
</dbReference>
<comment type="subcellular location">
    <subcellularLocation>
        <location evidence="3">Peroxisome membrane</location>
    </subcellularLocation>
</comment>
<sequence length="237" mass="27331">MSKAAKYVVHMADYLDTYSGRDKLLKMLSYLTKLLTVSTPSKSAQKKFKDIGNEMSECRMLLRLLDDFSTLRSVIKYGWGKEEPDSLIRWIQVLQNTTDVVYCALEHIYWAGVRDIVLINVDKWNLATTLLWIFSIHLSFLKSIRKIKHLQIRKTNLERIHQPDVLKLKEINKERTSQVLICTCLLLDLGYAINYLPAGVLWGERLQTWQVGALGTMSALIAIYKALKSHIETKKLS</sequence>
<dbReference type="Pfam" id="PF05648">
    <property type="entry name" value="PEX11"/>
    <property type="match status" value="1"/>
</dbReference>
<protein>
    <submittedName>
        <fullName evidence="6 7">Peroxisomal membrane protein 11C</fullName>
    </submittedName>
</protein>
<keyword evidence="1 4" id="KW-0472">Membrane</keyword>
<dbReference type="Proteomes" id="UP000515204">
    <property type="component" value="Unplaced"/>
</dbReference>
<dbReference type="CTD" id="42751"/>
<dbReference type="OrthoDB" id="10005898at2759"/>
<evidence type="ECO:0000313" key="5">
    <source>
        <dbReference type="Proteomes" id="UP000515204"/>
    </source>
</evidence>
<evidence type="ECO:0000313" key="8">
    <source>
        <dbReference type="RefSeq" id="XP_014488835.1"/>
    </source>
</evidence>
<dbReference type="RefSeq" id="XP_014488835.1">
    <property type="nucleotide sequence ID" value="XM_014633349.1"/>
</dbReference>
<accession>A0A6P3YGB8</accession>
<evidence type="ECO:0000256" key="2">
    <source>
        <dbReference type="ARBA" id="ARBA00023140"/>
    </source>
</evidence>
<evidence type="ECO:0000313" key="6">
    <source>
        <dbReference type="RefSeq" id="XP_014488832.1"/>
    </source>
</evidence>
<dbReference type="RefSeq" id="XP_014488834.1">
    <property type="nucleotide sequence ID" value="XM_014633348.1"/>
</dbReference>
<dbReference type="GO" id="GO:0016559">
    <property type="term" value="P:peroxisome fission"/>
    <property type="evidence" value="ECO:0007669"/>
    <property type="project" value="InterPro"/>
</dbReference>
<evidence type="ECO:0000256" key="4">
    <source>
        <dbReference type="SAM" id="Phobius"/>
    </source>
</evidence>
<keyword evidence="4" id="KW-1133">Transmembrane helix</keyword>
<feature type="transmembrane region" description="Helical" evidence="4">
    <location>
        <begin position="208"/>
        <end position="227"/>
    </location>
</feature>
<keyword evidence="4" id="KW-0812">Transmembrane</keyword>
<keyword evidence="2" id="KW-0576">Peroxisome</keyword>
<evidence type="ECO:0000256" key="1">
    <source>
        <dbReference type="ARBA" id="ARBA00023136"/>
    </source>
</evidence>
<evidence type="ECO:0000256" key="3">
    <source>
        <dbReference type="ARBA" id="ARBA00046271"/>
    </source>
</evidence>
<name>A0A6P3YGB8_DINQU</name>
<reference evidence="6 7" key="1">
    <citation type="submission" date="2025-04" db="UniProtKB">
        <authorList>
            <consortium name="RefSeq"/>
        </authorList>
    </citation>
    <scope>IDENTIFICATION</scope>
</reference>
<dbReference type="KEGG" id="dqu:106752006"/>
<dbReference type="GO" id="GO:0005778">
    <property type="term" value="C:peroxisomal membrane"/>
    <property type="evidence" value="ECO:0007669"/>
    <property type="project" value="UniProtKB-SubCell"/>
</dbReference>
<dbReference type="PANTHER" id="PTHR20990">
    <property type="entry name" value="PEROXISOMAL BIOGENESIS FACTOR 11"/>
    <property type="match status" value="1"/>
</dbReference>
<dbReference type="InterPro" id="IPR008733">
    <property type="entry name" value="PEX11"/>
</dbReference>
<proteinExistence type="predicted"/>